<dbReference type="Gene3D" id="6.10.250.690">
    <property type="match status" value="1"/>
</dbReference>
<dbReference type="Gene3D" id="3.40.50.2300">
    <property type="match status" value="1"/>
</dbReference>
<dbReference type="Gene3D" id="1.10.10.10">
    <property type="entry name" value="Winged helix-like DNA-binding domain superfamily/Winged helix DNA-binding domain"/>
    <property type="match status" value="1"/>
</dbReference>
<feature type="DNA-binding region" description="OmpR/PhoB-type" evidence="3">
    <location>
        <begin position="126"/>
        <end position="224"/>
    </location>
</feature>
<dbReference type="InterPro" id="IPR001789">
    <property type="entry name" value="Sig_transdc_resp-reg_receiver"/>
</dbReference>
<dbReference type="GO" id="GO:0006355">
    <property type="term" value="P:regulation of DNA-templated transcription"/>
    <property type="evidence" value="ECO:0007669"/>
    <property type="project" value="InterPro"/>
</dbReference>
<organism evidence="6 7">
    <name type="scientific">Parapontixanthobacter aurantiacus</name>
    <dbReference type="NCBI Taxonomy" id="1463599"/>
    <lineage>
        <taxon>Bacteria</taxon>
        <taxon>Pseudomonadati</taxon>
        <taxon>Pseudomonadota</taxon>
        <taxon>Alphaproteobacteria</taxon>
        <taxon>Sphingomonadales</taxon>
        <taxon>Erythrobacteraceae</taxon>
        <taxon>Parapontixanthobacter</taxon>
    </lineage>
</organism>
<dbReference type="GO" id="GO:0000976">
    <property type="term" value="F:transcription cis-regulatory region binding"/>
    <property type="evidence" value="ECO:0007669"/>
    <property type="project" value="TreeGrafter"/>
</dbReference>
<evidence type="ECO:0000259" key="4">
    <source>
        <dbReference type="PROSITE" id="PS50110"/>
    </source>
</evidence>
<protein>
    <submittedName>
        <fullName evidence="6">Response regulator</fullName>
    </submittedName>
</protein>
<dbReference type="CDD" id="cd00383">
    <property type="entry name" value="trans_reg_C"/>
    <property type="match status" value="1"/>
</dbReference>
<evidence type="ECO:0000256" key="1">
    <source>
        <dbReference type="ARBA" id="ARBA00023125"/>
    </source>
</evidence>
<dbReference type="Pfam" id="PF00486">
    <property type="entry name" value="Trans_reg_C"/>
    <property type="match status" value="1"/>
</dbReference>
<dbReference type="Pfam" id="PF00072">
    <property type="entry name" value="Response_reg"/>
    <property type="match status" value="1"/>
</dbReference>
<dbReference type="InterPro" id="IPR001867">
    <property type="entry name" value="OmpR/PhoB-type_DNA-bd"/>
</dbReference>
<dbReference type="GO" id="GO:0000156">
    <property type="term" value="F:phosphorelay response regulator activity"/>
    <property type="evidence" value="ECO:0007669"/>
    <property type="project" value="TreeGrafter"/>
</dbReference>
<sequence length="232" mass="25651">MNILIVDDEPSIIRALKPVLTALSHDVFEAATGSAALQMVRQSTIDIVLLDLGLPDADGSELIAPLKDEAGASVLVLSARHLEADKVRALDEGADDYIDKPFGMAELLARIRVIERRRKQESDGTATIFQSENLRVDLARRQVTLMGEPINLSPKEFAIFGALVRNSAQVVTQRQLMIAGWNTPLVDGQYLRSYIALLRDKLEEDPSYPELILTESGVGYRLAEQMTPVRRT</sequence>
<keyword evidence="2" id="KW-0597">Phosphoprotein</keyword>
<feature type="domain" description="Response regulatory" evidence="4">
    <location>
        <begin position="2"/>
        <end position="115"/>
    </location>
</feature>
<feature type="domain" description="OmpR/PhoB-type" evidence="5">
    <location>
        <begin position="126"/>
        <end position="224"/>
    </location>
</feature>
<dbReference type="SMART" id="SM00448">
    <property type="entry name" value="REC"/>
    <property type="match status" value="1"/>
</dbReference>
<dbReference type="Proteomes" id="UP000433104">
    <property type="component" value="Unassembled WGS sequence"/>
</dbReference>
<accession>A0A844ZFX7</accession>
<dbReference type="PANTHER" id="PTHR48111">
    <property type="entry name" value="REGULATOR OF RPOS"/>
    <property type="match status" value="1"/>
</dbReference>
<dbReference type="PROSITE" id="PS50110">
    <property type="entry name" value="RESPONSE_REGULATORY"/>
    <property type="match status" value="1"/>
</dbReference>
<dbReference type="EMBL" id="WTYW01000003">
    <property type="protein sequence ID" value="MXO86454.1"/>
    <property type="molecule type" value="Genomic_DNA"/>
</dbReference>
<comment type="caution">
    <text evidence="6">The sequence shown here is derived from an EMBL/GenBank/DDBJ whole genome shotgun (WGS) entry which is preliminary data.</text>
</comment>
<keyword evidence="1 3" id="KW-0238">DNA-binding</keyword>
<dbReference type="SUPFAM" id="SSF52172">
    <property type="entry name" value="CheY-like"/>
    <property type="match status" value="1"/>
</dbReference>
<feature type="modified residue" description="4-aspartylphosphate" evidence="2">
    <location>
        <position position="51"/>
    </location>
</feature>
<dbReference type="GO" id="GO:0032993">
    <property type="term" value="C:protein-DNA complex"/>
    <property type="evidence" value="ECO:0007669"/>
    <property type="project" value="TreeGrafter"/>
</dbReference>
<dbReference type="GO" id="GO:0005829">
    <property type="term" value="C:cytosol"/>
    <property type="evidence" value="ECO:0007669"/>
    <property type="project" value="TreeGrafter"/>
</dbReference>
<dbReference type="AlphaFoldDB" id="A0A844ZFX7"/>
<dbReference type="PROSITE" id="PS51755">
    <property type="entry name" value="OMPR_PHOB"/>
    <property type="match status" value="1"/>
</dbReference>
<dbReference type="RefSeq" id="WP_160683435.1">
    <property type="nucleotide sequence ID" value="NZ_WTYW01000003.1"/>
</dbReference>
<evidence type="ECO:0000259" key="5">
    <source>
        <dbReference type="PROSITE" id="PS51755"/>
    </source>
</evidence>
<evidence type="ECO:0000313" key="7">
    <source>
        <dbReference type="Proteomes" id="UP000433104"/>
    </source>
</evidence>
<evidence type="ECO:0000313" key="6">
    <source>
        <dbReference type="EMBL" id="MXO86454.1"/>
    </source>
</evidence>
<dbReference type="InterPro" id="IPR011006">
    <property type="entry name" value="CheY-like_superfamily"/>
</dbReference>
<dbReference type="InterPro" id="IPR039420">
    <property type="entry name" value="WalR-like"/>
</dbReference>
<proteinExistence type="predicted"/>
<keyword evidence="7" id="KW-1185">Reference proteome</keyword>
<name>A0A844ZFX7_9SPHN</name>
<dbReference type="SMART" id="SM00862">
    <property type="entry name" value="Trans_reg_C"/>
    <property type="match status" value="1"/>
</dbReference>
<dbReference type="OrthoDB" id="7407049at2"/>
<reference evidence="6 7" key="1">
    <citation type="submission" date="2019-12" db="EMBL/GenBank/DDBJ databases">
        <title>Genomic-based taxomic classification of the family Erythrobacteraceae.</title>
        <authorList>
            <person name="Xu L."/>
        </authorList>
    </citation>
    <scope>NUCLEOTIDE SEQUENCE [LARGE SCALE GENOMIC DNA]</scope>
    <source>
        <strain evidence="6 7">MCCC 1A09962</strain>
    </source>
</reference>
<evidence type="ECO:0000256" key="3">
    <source>
        <dbReference type="PROSITE-ProRule" id="PRU01091"/>
    </source>
</evidence>
<dbReference type="PANTHER" id="PTHR48111:SF50">
    <property type="entry name" value="KDP OPERON TRANSCRIPTIONAL REGULATORY PROTEIN KDPE"/>
    <property type="match status" value="1"/>
</dbReference>
<dbReference type="InterPro" id="IPR036388">
    <property type="entry name" value="WH-like_DNA-bd_sf"/>
</dbReference>
<evidence type="ECO:0000256" key="2">
    <source>
        <dbReference type="PROSITE-ProRule" id="PRU00169"/>
    </source>
</evidence>
<gene>
    <name evidence="6" type="ORF">GRI38_10500</name>
</gene>